<dbReference type="Proteomes" id="UP000520767">
    <property type="component" value="Unassembled WGS sequence"/>
</dbReference>
<evidence type="ECO:0000313" key="4">
    <source>
        <dbReference type="Proteomes" id="UP000520767"/>
    </source>
</evidence>
<proteinExistence type="predicted"/>
<evidence type="ECO:0000256" key="1">
    <source>
        <dbReference type="ARBA" id="ARBA00004370"/>
    </source>
</evidence>
<accession>A0A7W7QFC4</accession>
<comment type="subcellular location">
    <subcellularLocation>
        <location evidence="1">Membrane</location>
    </subcellularLocation>
</comment>
<dbReference type="PANTHER" id="PTHR37042:SF4">
    <property type="entry name" value="OUTER MEMBRANE PROTEIN RV1973"/>
    <property type="match status" value="1"/>
</dbReference>
<sequence>MRPWWARTSTLVVAVVVLFVVSGAVTAWLRISDLREQVDTLEAQTFAAESARQDAILLAEDLATYDYRDLGGNFRHVAARATDRFAGQLSTLTEELGPELQQTRAVATATARSAGVVRADTAKAVVMVFVDQTVTNTKSPEPRVERSRMELTLVRDDGVWRLDQAGEL</sequence>
<dbReference type="PANTHER" id="PTHR37042">
    <property type="entry name" value="OUTER MEMBRANE PROTEIN RV1973"/>
    <property type="match status" value="1"/>
</dbReference>
<comment type="caution">
    <text evidence="3">The sequence shown here is derived from an EMBL/GenBank/DDBJ whole genome shotgun (WGS) entry which is preliminary data.</text>
</comment>
<dbReference type="GO" id="GO:0016020">
    <property type="term" value="C:membrane"/>
    <property type="evidence" value="ECO:0007669"/>
    <property type="project" value="UniProtKB-SubCell"/>
</dbReference>
<dbReference type="EMBL" id="JACHJQ010000011">
    <property type="protein sequence ID" value="MBB4912071.1"/>
    <property type="molecule type" value="Genomic_DNA"/>
</dbReference>
<keyword evidence="2" id="KW-0472">Membrane</keyword>
<name>A0A7W7QFC4_9PSEU</name>
<reference evidence="3 4" key="1">
    <citation type="submission" date="2020-08" db="EMBL/GenBank/DDBJ databases">
        <title>Genomic Encyclopedia of Type Strains, Phase III (KMG-III): the genomes of soil and plant-associated and newly described type strains.</title>
        <authorList>
            <person name="Whitman W."/>
        </authorList>
    </citation>
    <scope>NUCLEOTIDE SEQUENCE [LARGE SCALE GENOMIC DNA]</scope>
    <source>
        <strain evidence="3 4">CECT 8960</strain>
    </source>
</reference>
<evidence type="ECO:0000313" key="3">
    <source>
        <dbReference type="EMBL" id="MBB4912071.1"/>
    </source>
</evidence>
<dbReference type="RefSeq" id="WP_184816042.1">
    <property type="nucleotide sequence ID" value="NZ_JACHJQ010000011.1"/>
</dbReference>
<dbReference type="AlphaFoldDB" id="A0A7W7QFC4"/>
<evidence type="ECO:0000256" key="2">
    <source>
        <dbReference type="ARBA" id="ARBA00023136"/>
    </source>
</evidence>
<protein>
    <submittedName>
        <fullName evidence="3">Mce-associated membrane protein</fullName>
    </submittedName>
</protein>
<keyword evidence="4" id="KW-1185">Reference proteome</keyword>
<organism evidence="3 4">
    <name type="scientific">Actinophytocola algeriensis</name>
    <dbReference type="NCBI Taxonomy" id="1768010"/>
    <lineage>
        <taxon>Bacteria</taxon>
        <taxon>Bacillati</taxon>
        <taxon>Actinomycetota</taxon>
        <taxon>Actinomycetes</taxon>
        <taxon>Pseudonocardiales</taxon>
        <taxon>Pseudonocardiaceae</taxon>
    </lineage>
</organism>
<gene>
    <name evidence="3" type="ORF">FHR82_008342</name>
</gene>